<protein>
    <submittedName>
        <fullName evidence="1">Uncharacterized protein</fullName>
    </submittedName>
</protein>
<organism evidence="1 3">
    <name type="scientific">Flavobacterium tructae</name>
    <dbReference type="NCBI Taxonomy" id="1114873"/>
    <lineage>
        <taxon>Bacteria</taxon>
        <taxon>Pseudomonadati</taxon>
        <taxon>Bacteroidota</taxon>
        <taxon>Flavobacteriia</taxon>
        <taxon>Flavobacteriales</taxon>
        <taxon>Flavobacteriaceae</taxon>
        <taxon>Flavobacterium</taxon>
    </lineage>
</organism>
<reference evidence="1" key="1">
    <citation type="submission" date="2016-09" db="EMBL/GenBank/DDBJ databases">
        <authorList>
            <person name="Capua I."/>
            <person name="De Benedictis P."/>
            <person name="Joannis T."/>
            <person name="Lombin L.H."/>
            <person name="Cattoli G."/>
        </authorList>
    </citation>
    <scope>NUCLEOTIDE SEQUENCE [LARGE SCALE GENOMIC DNA]</scope>
    <source>
        <strain evidence="1">MSU</strain>
    </source>
</reference>
<evidence type="ECO:0000313" key="1">
    <source>
        <dbReference type="EMBL" id="OHT43402.1"/>
    </source>
</evidence>
<reference evidence="3" key="2">
    <citation type="submission" date="2016-09" db="EMBL/GenBank/DDBJ databases">
        <authorList>
            <person name="Chen S."/>
            <person name="Walker E."/>
        </authorList>
    </citation>
    <scope>NUCLEOTIDE SEQUENCE [LARGE SCALE GENOMIC DNA]</scope>
    <source>
        <strain evidence="3">MSU</strain>
    </source>
</reference>
<sequence length="280" mass="32063">MSYSITYGLLLEVTILHNYFLNNGEETFASMSNDDKEKMLQKFNTAVFTTITPTLETHTILQNYKMVFKESKTGFKIYIKVKEADETDPFIKVPADLNLNFLITIHDYQFENYTNLEFTPNRVLLFGNVKPPKEPVTFKYLPKINDNKLVSSAYLVSEETTTDLISTLHSSETQDIFGIISLTMQGDNSSENSIDDDGKINSPNFKIHFDNRKTLWKYINRKADTEIETNTTKPLTRSGFVEIDPLTDFDVPQPVSSSYPNPSVKSITKDNGDYYSEIFI</sequence>
<dbReference type="Proteomes" id="UP000180252">
    <property type="component" value="Unassembled WGS sequence"/>
</dbReference>
<evidence type="ECO:0000313" key="4">
    <source>
        <dbReference type="Proteomes" id="UP000198319"/>
    </source>
</evidence>
<dbReference type="OrthoDB" id="5177801at2"/>
<dbReference type="Proteomes" id="UP000198319">
    <property type="component" value="Unassembled WGS sequence"/>
</dbReference>
<name>A0A1S1IYF3_9FLAO</name>
<dbReference type="STRING" id="1278819.BHE19_19120"/>
<keyword evidence="4" id="KW-1185">Reference proteome</keyword>
<dbReference type="RefSeq" id="WP_070908782.1">
    <property type="nucleotide sequence ID" value="NZ_MIKE01000028.1"/>
</dbReference>
<accession>A0A1S1IYF3</accession>
<proteinExistence type="predicted"/>
<evidence type="ECO:0000313" key="3">
    <source>
        <dbReference type="Proteomes" id="UP000180252"/>
    </source>
</evidence>
<dbReference type="EMBL" id="MUHG01000017">
    <property type="protein sequence ID" value="OXB19720.1"/>
    <property type="molecule type" value="Genomic_DNA"/>
</dbReference>
<evidence type="ECO:0000313" key="2">
    <source>
        <dbReference type="EMBL" id="OXB19720.1"/>
    </source>
</evidence>
<dbReference type="EMBL" id="MIKE01000028">
    <property type="protein sequence ID" value="OHT43402.1"/>
    <property type="molecule type" value="Genomic_DNA"/>
</dbReference>
<gene>
    <name evidence="2" type="ORF">B0A71_09735</name>
    <name evidence="1" type="ORF">BHE19_19120</name>
</gene>
<comment type="caution">
    <text evidence="1">The sequence shown here is derived from an EMBL/GenBank/DDBJ whole genome shotgun (WGS) entry which is preliminary data.</text>
</comment>
<dbReference type="AlphaFoldDB" id="A0A1S1IYF3"/>
<reference evidence="2 4" key="3">
    <citation type="submission" date="2016-11" db="EMBL/GenBank/DDBJ databases">
        <title>Whole genomes of Flavobacteriaceae.</title>
        <authorList>
            <person name="Stine C."/>
            <person name="Li C."/>
            <person name="Tadesse D."/>
        </authorList>
    </citation>
    <scope>NUCLEOTIDE SEQUENCE [LARGE SCALE GENOMIC DNA]</scope>
    <source>
        <strain evidence="2 4">ATCC BAA-2541</strain>
    </source>
</reference>